<protein>
    <submittedName>
        <fullName evidence="2">Uncharacterized protein</fullName>
    </submittedName>
</protein>
<proteinExistence type="predicted"/>
<accession>A0A517LPA9</accession>
<keyword evidence="1" id="KW-0732">Signal</keyword>
<evidence type="ECO:0000313" key="2">
    <source>
        <dbReference type="EMBL" id="QDS77459.1"/>
    </source>
</evidence>
<evidence type="ECO:0000313" key="3">
    <source>
        <dbReference type="Proteomes" id="UP000316270"/>
    </source>
</evidence>
<evidence type="ECO:0000256" key="1">
    <source>
        <dbReference type="SAM" id="SignalP"/>
    </source>
</evidence>
<feature type="signal peptide" evidence="1">
    <location>
        <begin position="1"/>
        <end position="20"/>
    </location>
</feature>
<sequence length="54" mass="5575">MFKNTIVAFLTIAMAFSAMAAPLPVPVTGINAEADIAAAVIEVREPGMTHYGGP</sequence>
<organism evidence="2 3">
    <name type="scientific">Venturia effusa</name>
    <dbReference type="NCBI Taxonomy" id="50376"/>
    <lineage>
        <taxon>Eukaryota</taxon>
        <taxon>Fungi</taxon>
        <taxon>Dikarya</taxon>
        <taxon>Ascomycota</taxon>
        <taxon>Pezizomycotina</taxon>
        <taxon>Dothideomycetes</taxon>
        <taxon>Pleosporomycetidae</taxon>
        <taxon>Venturiales</taxon>
        <taxon>Venturiaceae</taxon>
        <taxon>Venturia</taxon>
    </lineage>
</organism>
<dbReference type="Proteomes" id="UP000316270">
    <property type="component" value="Chromosome 17"/>
</dbReference>
<name>A0A517LPA9_9PEZI</name>
<keyword evidence="3" id="KW-1185">Reference proteome</keyword>
<dbReference type="AlphaFoldDB" id="A0A517LPA9"/>
<reference evidence="2 3" key="1">
    <citation type="submission" date="2019-07" db="EMBL/GenBank/DDBJ databases">
        <title>Finished genome of Venturia effusa.</title>
        <authorList>
            <person name="Young C.A."/>
            <person name="Cox M.P."/>
            <person name="Ganley A.R.D."/>
            <person name="David W.J."/>
        </authorList>
    </citation>
    <scope>NUCLEOTIDE SEQUENCE [LARGE SCALE GENOMIC DNA]</scope>
    <source>
        <strain evidence="3">albino</strain>
    </source>
</reference>
<feature type="chain" id="PRO_5022121077" evidence="1">
    <location>
        <begin position="21"/>
        <end position="54"/>
    </location>
</feature>
<gene>
    <name evidence="2" type="ORF">FKW77_006988</name>
</gene>
<dbReference type="EMBL" id="CP042201">
    <property type="protein sequence ID" value="QDS77459.1"/>
    <property type="molecule type" value="Genomic_DNA"/>
</dbReference>